<evidence type="ECO:0000313" key="1">
    <source>
        <dbReference type="EMBL" id="KAF5242200.1"/>
    </source>
</evidence>
<dbReference type="AlphaFoldDB" id="A0A8H4ZA03"/>
<organism evidence="1 2">
    <name type="scientific">Fusarium anthophilum</name>
    <dbReference type="NCBI Taxonomy" id="48485"/>
    <lineage>
        <taxon>Eukaryota</taxon>
        <taxon>Fungi</taxon>
        <taxon>Dikarya</taxon>
        <taxon>Ascomycota</taxon>
        <taxon>Pezizomycotina</taxon>
        <taxon>Sordariomycetes</taxon>
        <taxon>Hypocreomycetidae</taxon>
        <taxon>Hypocreales</taxon>
        <taxon>Nectriaceae</taxon>
        <taxon>Fusarium</taxon>
        <taxon>Fusarium fujikuroi species complex</taxon>
    </lineage>
</organism>
<dbReference type="Proteomes" id="UP000573603">
    <property type="component" value="Unassembled WGS sequence"/>
</dbReference>
<sequence length="88" mass="8945">MATCAATYTECLGYSPLKGEGSLSHPSAYSITPITTKPSTAPSYSPPAITGPIGAHPSVTTPTQIITTGTTQVIPTGIVTIINTLTIL</sequence>
<protein>
    <submittedName>
        <fullName evidence="1">Uncharacterized protein</fullName>
    </submittedName>
</protein>
<name>A0A8H4ZA03_9HYPO</name>
<comment type="caution">
    <text evidence="1">The sequence shown here is derived from an EMBL/GenBank/DDBJ whole genome shotgun (WGS) entry which is preliminary data.</text>
</comment>
<dbReference type="EMBL" id="JABEVY010000214">
    <property type="protein sequence ID" value="KAF5242200.1"/>
    <property type="molecule type" value="Genomic_DNA"/>
</dbReference>
<gene>
    <name evidence="1" type="ORF">FANTH_8832</name>
</gene>
<reference evidence="1 2" key="1">
    <citation type="journal article" date="2020" name="BMC Genomics">
        <title>Correction to: Identification and distribution of gene clusters required for synthesis of sphingolipid metabolism inhibitors in diverse species of the filamentous fungus Fusarium.</title>
        <authorList>
            <person name="Kim H.S."/>
            <person name="Lohmar J.M."/>
            <person name="Busman M."/>
            <person name="Brown D.W."/>
            <person name="Naumann T.A."/>
            <person name="Divon H.H."/>
            <person name="Lysoe E."/>
            <person name="Uhlig S."/>
            <person name="Proctor R.H."/>
        </authorList>
    </citation>
    <scope>NUCLEOTIDE SEQUENCE [LARGE SCALE GENOMIC DNA]</scope>
    <source>
        <strain evidence="1 2">NRRL 25214</strain>
    </source>
</reference>
<keyword evidence="2" id="KW-1185">Reference proteome</keyword>
<evidence type="ECO:0000313" key="2">
    <source>
        <dbReference type="Proteomes" id="UP000573603"/>
    </source>
</evidence>
<accession>A0A8H4ZA03</accession>
<proteinExistence type="predicted"/>